<gene>
    <name evidence="2" type="ORF">KXV57_003703</name>
</gene>
<evidence type="ECO:0000256" key="1">
    <source>
        <dbReference type="SAM" id="MobiDB-lite"/>
    </source>
</evidence>
<comment type="caution">
    <text evidence="2">The sequence shown here is derived from an EMBL/GenBank/DDBJ whole genome shotgun (WGS) entry which is preliminary data.</text>
</comment>
<dbReference type="AlphaFoldDB" id="A0A9P8N970"/>
<dbReference type="EMBL" id="JAIBSC010000220">
    <property type="protein sequence ID" value="KAH1892799.1"/>
    <property type="molecule type" value="Genomic_DNA"/>
</dbReference>
<evidence type="ECO:0000313" key="3">
    <source>
        <dbReference type="Proteomes" id="UP000813423"/>
    </source>
</evidence>
<reference evidence="2" key="1">
    <citation type="submission" date="2021-08" db="EMBL/GenBank/DDBJ databases">
        <title>Global Aspergillus fumigatus from environmental and clinical sources.</title>
        <authorList>
            <person name="Barber A."/>
            <person name="Sae-Ong T."/>
        </authorList>
    </citation>
    <scope>NUCLEOTIDE SEQUENCE</scope>
    <source>
        <strain evidence="2">NRZ-2016-071</strain>
    </source>
</reference>
<name>A0A9P8N970_ASPFM</name>
<sequence>MDFWEAVVKPRTIPAYKANKSEYITEQISGSSLAQHYDTVIESGTAHAWFTNGLALVMLHVPKHEPDNLYYLCGPNLDVDWEHEQAFHQEQTAIARALCLCLMSFSSAHHSQEGRNAARAQLPVWKTSFDYTFTGPGLPILSRRKYAPADGFLGNSERLVGAALVQEYHVMIQEGLAISYLTNGLALALLHIPYDDPITLCYYLCEPNIDVNAEDDQSFHQPTTAIARVFCLCFMSFSLPVWDQEWRNSARPGSQIWKTSFDHTRAQIPEEELQRTPPNSEYTGSQATSSEYAGSDYQPSSPLDLIRSLVVESPLRPGQCVRRRIL</sequence>
<protein>
    <submittedName>
        <fullName evidence="2">Uncharacterized protein</fullName>
    </submittedName>
</protein>
<feature type="compositionally biased region" description="Polar residues" evidence="1">
    <location>
        <begin position="276"/>
        <end position="299"/>
    </location>
</feature>
<organism evidence="2 3">
    <name type="scientific">Aspergillus fumigatus</name>
    <name type="common">Neosartorya fumigata</name>
    <dbReference type="NCBI Taxonomy" id="746128"/>
    <lineage>
        <taxon>Eukaryota</taxon>
        <taxon>Fungi</taxon>
        <taxon>Dikarya</taxon>
        <taxon>Ascomycota</taxon>
        <taxon>Pezizomycotina</taxon>
        <taxon>Eurotiomycetes</taxon>
        <taxon>Eurotiomycetidae</taxon>
        <taxon>Eurotiales</taxon>
        <taxon>Aspergillaceae</taxon>
        <taxon>Aspergillus</taxon>
        <taxon>Aspergillus subgen. Fumigati</taxon>
    </lineage>
</organism>
<accession>A0A9P8N970</accession>
<proteinExistence type="predicted"/>
<dbReference type="Proteomes" id="UP000813423">
    <property type="component" value="Unassembled WGS sequence"/>
</dbReference>
<evidence type="ECO:0000313" key="2">
    <source>
        <dbReference type="EMBL" id="KAH1892799.1"/>
    </source>
</evidence>
<feature type="region of interest" description="Disordered" evidence="1">
    <location>
        <begin position="268"/>
        <end position="299"/>
    </location>
</feature>